<organism evidence="2 3">
    <name type="scientific">Chengkuizengella axinellae</name>
    <dbReference type="NCBI Taxonomy" id="3064388"/>
    <lineage>
        <taxon>Bacteria</taxon>
        <taxon>Bacillati</taxon>
        <taxon>Bacillota</taxon>
        <taxon>Bacilli</taxon>
        <taxon>Bacillales</taxon>
        <taxon>Paenibacillaceae</taxon>
        <taxon>Chengkuizengella</taxon>
    </lineage>
</organism>
<feature type="transmembrane region" description="Helical" evidence="1">
    <location>
        <begin position="119"/>
        <end position="137"/>
    </location>
</feature>
<name>A0ABT9J3G6_9BACL</name>
<evidence type="ECO:0008006" key="4">
    <source>
        <dbReference type="Google" id="ProtNLM"/>
    </source>
</evidence>
<feature type="transmembrane region" description="Helical" evidence="1">
    <location>
        <begin position="86"/>
        <end position="107"/>
    </location>
</feature>
<feature type="transmembrane region" description="Helical" evidence="1">
    <location>
        <begin position="157"/>
        <end position="175"/>
    </location>
</feature>
<keyword evidence="3" id="KW-1185">Reference proteome</keyword>
<gene>
    <name evidence="2" type="ORF">Q5Y73_18890</name>
</gene>
<evidence type="ECO:0000313" key="3">
    <source>
        <dbReference type="Proteomes" id="UP001231941"/>
    </source>
</evidence>
<feature type="transmembrane region" description="Helical" evidence="1">
    <location>
        <begin position="50"/>
        <end position="66"/>
    </location>
</feature>
<dbReference type="RefSeq" id="WP_305993477.1">
    <property type="nucleotide sequence ID" value="NZ_JAVAMP010000012.1"/>
</dbReference>
<accession>A0ABT9J3G6</accession>
<dbReference type="Proteomes" id="UP001231941">
    <property type="component" value="Unassembled WGS sequence"/>
</dbReference>
<keyword evidence="1" id="KW-0812">Transmembrane</keyword>
<protein>
    <recommendedName>
        <fullName evidence="4">DUF5671 domain-containing protein</fullName>
    </recommendedName>
</protein>
<evidence type="ECO:0000256" key="1">
    <source>
        <dbReference type="SAM" id="Phobius"/>
    </source>
</evidence>
<evidence type="ECO:0000313" key="2">
    <source>
        <dbReference type="EMBL" id="MDP5276166.1"/>
    </source>
</evidence>
<keyword evidence="1" id="KW-1133">Transmembrane helix</keyword>
<feature type="transmembrane region" description="Helical" evidence="1">
    <location>
        <begin position="12"/>
        <end position="30"/>
    </location>
</feature>
<keyword evidence="1" id="KW-0472">Membrane</keyword>
<comment type="caution">
    <text evidence="2">The sequence shown here is derived from an EMBL/GenBank/DDBJ whole genome shotgun (WGS) entry which is preliminary data.</text>
</comment>
<reference evidence="2 3" key="1">
    <citation type="submission" date="2023-08" db="EMBL/GenBank/DDBJ databases">
        <authorList>
            <person name="Park J.-S."/>
        </authorList>
    </citation>
    <scope>NUCLEOTIDE SEQUENCE [LARGE SCALE GENOMIC DNA]</scope>
    <source>
        <strain evidence="2 3">2205SS18-9</strain>
    </source>
</reference>
<proteinExistence type="predicted"/>
<dbReference type="EMBL" id="JAVAMP010000012">
    <property type="protein sequence ID" value="MDP5276166.1"/>
    <property type="molecule type" value="Genomic_DNA"/>
</dbReference>
<sequence>MNEFVNDTVSIYLPLLGIAIVVIRTITSVINKTVAEIILTPINKRSWEQFLEMIFICSTLIIFIHIPNYSLDNPIYKFIDRTISPIIVLIVLITTLFLVIVYIVSIFSSIHSKLKKTTNIILVFNGLSVLVFTMLVSPITKNDFLLKYINNNLNTEIFLYLLVWIVAYYILLTVYRNIFLYFNKINPKVYKILKIPDEETEKILAELYFVYTIDQERHILKEYPHSNRTKGSFPLYVYYPKENKLIKFTDADKVI</sequence>